<dbReference type="Pfam" id="PF18962">
    <property type="entry name" value="Por_Secre_tail"/>
    <property type="match status" value="1"/>
</dbReference>
<dbReference type="InterPro" id="IPR026444">
    <property type="entry name" value="Secre_tail"/>
</dbReference>
<comment type="caution">
    <text evidence="4">The sequence shown here is derived from an EMBL/GenBank/DDBJ whole genome shotgun (WGS) entry which is preliminary data.</text>
</comment>
<evidence type="ECO:0000313" key="4">
    <source>
        <dbReference type="EMBL" id="NRD24407.1"/>
    </source>
</evidence>
<dbReference type="EMBL" id="JABRWQ010000006">
    <property type="protein sequence ID" value="NRD24407.1"/>
    <property type="molecule type" value="Genomic_DNA"/>
</dbReference>
<proteinExistence type="predicted"/>
<organism evidence="4 5">
    <name type="scientific">Winogradskyella litoriviva</name>
    <dbReference type="NCBI Taxonomy" id="1220182"/>
    <lineage>
        <taxon>Bacteria</taxon>
        <taxon>Pseudomonadati</taxon>
        <taxon>Bacteroidota</taxon>
        <taxon>Flavobacteriia</taxon>
        <taxon>Flavobacteriales</taxon>
        <taxon>Flavobacteriaceae</taxon>
        <taxon>Winogradskyella</taxon>
    </lineage>
</organism>
<name>A0ABX2E7U7_9FLAO</name>
<evidence type="ECO:0000259" key="3">
    <source>
        <dbReference type="Pfam" id="PF18962"/>
    </source>
</evidence>
<keyword evidence="5" id="KW-1185">Reference proteome</keyword>
<evidence type="ECO:0000256" key="1">
    <source>
        <dbReference type="ARBA" id="ARBA00022729"/>
    </source>
</evidence>
<dbReference type="Proteomes" id="UP000805085">
    <property type="component" value="Unassembled WGS sequence"/>
</dbReference>
<feature type="domain" description="Secretion system C-terminal sorting" evidence="3">
    <location>
        <begin position="285"/>
        <end position="348"/>
    </location>
</feature>
<accession>A0ABX2E7U7</accession>
<dbReference type="NCBIfam" id="TIGR04183">
    <property type="entry name" value="Por_Secre_tail"/>
    <property type="match status" value="1"/>
</dbReference>
<reference evidence="4 5" key="1">
    <citation type="journal article" date="2015" name="Int. J. Syst. Evol. Microbiol.">
        <title>Winogradskyella litoriviva sp. nov., isolated from coastal seawater.</title>
        <authorList>
            <person name="Nedashkovskaya O.I."/>
            <person name="Kukhlevskiy A.D."/>
            <person name="Zhukova N.V."/>
            <person name="Kim S.J."/>
            <person name="Rhee S.K."/>
            <person name="Mikhailov V.V."/>
        </authorList>
    </citation>
    <scope>NUCLEOTIDE SEQUENCE [LARGE SCALE GENOMIC DNA]</scope>
    <source>
        <strain evidence="4 5">KMM6491</strain>
    </source>
</reference>
<feature type="signal peptide" evidence="2">
    <location>
        <begin position="1"/>
        <end position="20"/>
    </location>
</feature>
<evidence type="ECO:0000256" key="2">
    <source>
        <dbReference type="SAM" id="SignalP"/>
    </source>
</evidence>
<gene>
    <name evidence="4" type="ORF">HNV10_14200</name>
</gene>
<protein>
    <submittedName>
        <fullName evidence="4">T9SS type A sorting domain-containing protein</fullName>
    </submittedName>
</protein>
<dbReference type="RefSeq" id="WP_173302059.1">
    <property type="nucleotide sequence ID" value="NZ_JABRWQ010000006.1"/>
</dbReference>
<keyword evidence="1 2" id="KW-0732">Signal</keyword>
<evidence type="ECO:0000313" key="5">
    <source>
        <dbReference type="Proteomes" id="UP000805085"/>
    </source>
</evidence>
<dbReference type="Gene3D" id="2.60.120.200">
    <property type="match status" value="1"/>
</dbReference>
<feature type="chain" id="PRO_5045579169" evidence="2">
    <location>
        <begin position="21"/>
        <end position="355"/>
    </location>
</feature>
<sequence>MNRKIILLPLLYLAIQISTAQVLLDANGPGNTYEDINAVLAPGYNAIEVPDCNHTSFGRHIDEVFDADLNSNVFRFFIHTNPDNDRCINFDRQRNEIKTYNQSPNNLKAVVGETVKYKWKFKISSGFQPSSSFTHIHQIKSVDGSFASIPMITLTLRKASPNRVELRYTPTNDQNTIETADLSLFEGNWVEVNEIITYGDTGSYSIEIKKITNNQILLSYSNDNLDMWQDGASFARPKWGIYRSLNNSNDLRDEEIRFANFSIEEINPLFINELENNAEQIILTPNPSTDLVTFKNAKAEDYDVVHLFDNTGKEISTKNRIKNNQMDVSELSTGLYFIVFKKAKQTVKILKCMVN</sequence>